<protein>
    <submittedName>
        <fullName evidence="1">Uncharacterized protein</fullName>
    </submittedName>
</protein>
<dbReference type="EMBL" id="GBRH01163227">
    <property type="protein sequence ID" value="JAE34669.1"/>
    <property type="molecule type" value="Transcribed_RNA"/>
</dbReference>
<organism evidence="1">
    <name type="scientific">Arundo donax</name>
    <name type="common">Giant reed</name>
    <name type="synonym">Donax arundinaceus</name>
    <dbReference type="NCBI Taxonomy" id="35708"/>
    <lineage>
        <taxon>Eukaryota</taxon>
        <taxon>Viridiplantae</taxon>
        <taxon>Streptophyta</taxon>
        <taxon>Embryophyta</taxon>
        <taxon>Tracheophyta</taxon>
        <taxon>Spermatophyta</taxon>
        <taxon>Magnoliopsida</taxon>
        <taxon>Liliopsida</taxon>
        <taxon>Poales</taxon>
        <taxon>Poaceae</taxon>
        <taxon>PACMAD clade</taxon>
        <taxon>Arundinoideae</taxon>
        <taxon>Arundineae</taxon>
        <taxon>Arundo</taxon>
    </lineage>
</organism>
<reference evidence="1" key="2">
    <citation type="journal article" date="2015" name="Data Brief">
        <title>Shoot transcriptome of the giant reed, Arundo donax.</title>
        <authorList>
            <person name="Barrero R.A."/>
            <person name="Guerrero F.D."/>
            <person name="Moolhuijzen P."/>
            <person name="Goolsby J.A."/>
            <person name="Tidwell J."/>
            <person name="Bellgard S.E."/>
            <person name="Bellgard M.I."/>
        </authorList>
    </citation>
    <scope>NUCLEOTIDE SEQUENCE</scope>
    <source>
        <tissue evidence="1">Shoot tissue taken approximately 20 cm above the soil surface</tissue>
    </source>
</reference>
<accession>A0A0A9HFU5</accession>
<evidence type="ECO:0000313" key="1">
    <source>
        <dbReference type="EMBL" id="JAE34669.1"/>
    </source>
</evidence>
<proteinExistence type="predicted"/>
<dbReference type="AlphaFoldDB" id="A0A0A9HFU5"/>
<sequence length="56" mass="6581">MKVVPVKGCKFPRITIFKHILMLDYAKTNFIASRKSTVFFFLRGKYCIFYLGESLL</sequence>
<name>A0A0A9HFU5_ARUDO</name>
<reference evidence="1" key="1">
    <citation type="submission" date="2014-09" db="EMBL/GenBank/DDBJ databases">
        <authorList>
            <person name="Magalhaes I.L.F."/>
            <person name="Oliveira U."/>
            <person name="Santos F.R."/>
            <person name="Vidigal T.H.D.A."/>
            <person name="Brescovit A.D."/>
            <person name="Santos A.J."/>
        </authorList>
    </citation>
    <scope>NUCLEOTIDE SEQUENCE</scope>
    <source>
        <tissue evidence="1">Shoot tissue taken approximately 20 cm above the soil surface</tissue>
    </source>
</reference>